<protein>
    <submittedName>
        <fullName evidence="1">Uncharacterized protein</fullName>
    </submittedName>
</protein>
<accession>A0ABR1DM48</accession>
<name>A0ABR1DM48_NECAM</name>
<gene>
    <name evidence="1" type="primary">Necator_chrIV.g16083</name>
    <name evidence="1" type="ORF">RB195_002787</name>
</gene>
<comment type="caution">
    <text evidence="1">The sequence shown here is derived from an EMBL/GenBank/DDBJ whole genome shotgun (WGS) entry which is preliminary data.</text>
</comment>
<proteinExistence type="predicted"/>
<dbReference type="Proteomes" id="UP001303046">
    <property type="component" value="Unassembled WGS sequence"/>
</dbReference>
<organism evidence="1 2">
    <name type="scientific">Necator americanus</name>
    <name type="common">Human hookworm</name>
    <dbReference type="NCBI Taxonomy" id="51031"/>
    <lineage>
        <taxon>Eukaryota</taxon>
        <taxon>Metazoa</taxon>
        <taxon>Ecdysozoa</taxon>
        <taxon>Nematoda</taxon>
        <taxon>Chromadorea</taxon>
        <taxon>Rhabditida</taxon>
        <taxon>Rhabditina</taxon>
        <taxon>Rhabditomorpha</taxon>
        <taxon>Strongyloidea</taxon>
        <taxon>Ancylostomatidae</taxon>
        <taxon>Bunostominae</taxon>
        <taxon>Necator</taxon>
    </lineage>
</organism>
<evidence type="ECO:0000313" key="1">
    <source>
        <dbReference type="EMBL" id="KAK6751021.1"/>
    </source>
</evidence>
<dbReference type="EMBL" id="JAVFWL010000004">
    <property type="protein sequence ID" value="KAK6751021.1"/>
    <property type="molecule type" value="Genomic_DNA"/>
</dbReference>
<sequence length="190" mass="22419">MSSDVLERKNRYEESFQSRVMNEWAKMSHPFWVWFSKSGKEILRNYNINHGTKILFIQEQTHKVNEATRLCMYLRTKIKESYETREAKPIEMKIRKTKIELKDLGTFDPVILAQRLSMDYGDWKGRPLSELILEKGLKGDELTNERLLLPGLCEDIPGKENELKKIQEIKGTKRGASEDLNMKKRKTIRQ</sequence>
<evidence type="ECO:0000313" key="2">
    <source>
        <dbReference type="Proteomes" id="UP001303046"/>
    </source>
</evidence>
<keyword evidence="2" id="KW-1185">Reference proteome</keyword>
<reference evidence="1 2" key="1">
    <citation type="submission" date="2023-08" db="EMBL/GenBank/DDBJ databases">
        <title>A Necator americanus chromosomal reference genome.</title>
        <authorList>
            <person name="Ilik V."/>
            <person name="Petrzelkova K.J."/>
            <person name="Pardy F."/>
            <person name="Fuh T."/>
            <person name="Niatou-Singa F.S."/>
            <person name="Gouil Q."/>
            <person name="Baker L."/>
            <person name="Ritchie M.E."/>
            <person name="Jex A.R."/>
            <person name="Gazzola D."/>
            <person name="Li H."/>
            <person name="Toshio Fujiwara R."/>
            <person name="Zhan B."/>
            <person name="Aroian R.V."/>
            <person name="Pafco B."/>
            <person name="Schwarz E.M."/>
        </authorList>
    </citation>
    <scope>NUCLEOTIDE SEQUENCE [LARGE SCALE GENOMIC DNA]</scope>
    <source>
        <strain evidence="1 2">Aroian</strain>
        <tissue evidence="1">Whole animal</tissue>
    </source>
</reference>